<keyword evidence="3" id="KW-1185">Reference proteome</keyword>
<dbReference type="Proteomes" id="UP001430953">
    <property type="component" value="Unassembled WGS sequence"/>
</dbReference>
<accession>A0AAW2F0F6</accession>
<protein>
    <submittedName>
        <fullName evidence="2">Uncharacterized protein</fullName>
    </submittedName>
</protein>
<feature type="transmembrane region" description="Helical" evidence="1">
    <location>
        <begin position="77"/>
        <end position="94"/>
    </location>
</feature>
<organism evidence="2 3">
    <name type="scientific">Cardiocondyla obscurior</name>
    <dbReference type="NCBI Taxonomy" id="286306"/>
    <lineage>
        <taxon>Eukaryota</taxon>
        <taxon>Metazoa</taxon>
        <taxon>Ecdysozoa</taxon>
        <taxon>Arthropoda</taxon>
        <taxon>Hexapoda</taxon>
        <taxon>Insecta</taxon>
        <taxon>Pterygota</taxon>
        <taxon>Neoptera</taxon>
        <taxon>Endopterygota</taxon>
        <taxon>Hymenoptera</taxon>
        <taxon>Apocrita</taxon>
        <taxon>Aculeata</taxon>
        <taxon>Formicoidea</taxon>
        <taxon>Formicidae</taxon>
        <taxon>Myrmicinae</taxon>
        <taxon>Cardiocondyla</taxon>
    </lineage>
</organism>
<reference evidence="2 3" key="1">
    <citation type="submission" date="2023-03" db="EMBL/GenBank/DDBJ databases">
        <title>High recombination rates correlate with genetic variation in Cardiocondyla obscurior ants.</title>
        <authorList>
            <person name="Errbii M."/>
        </authorList>
    </citation>
    <scope>NUCLEOTIDE SEQUENCE [LARGE SCALE GENOMIC DNA]</scope>
    <source>
        <strain evidence="2">Alpha-2009</strain>
        <tissue evidence="2">Whole body</tissue>
    </source>
</reference>
<keyword evidence="1" id="KW-1133">Transmembrane helix</keyword>
<evidence type="ECO:0000256" key="1">
    <source>
        <dbReference type="SAM" id="Phobius"/>
    </source>
</evidence>
<dbReference type="AlphaFoldDB" id="A0AAW2F0F6"/>
<evidence type="ECO:0000313" key="2">
    <source>
        <dbReference type="EMBL" id="KAL0109476.1"/>
    </source>
</evidence>
<proteinExistence type="predicted"/>
<keyword evidence="1" id="KW-0472">Membrane</keyword>
<gene>
    <name evidence="2" type="ORF">PUN28_014503</name>
</gene>
<keyword evidence="1" id="KW-0812">Transmembrane</keyword>
<dbReference type="EMBL" id="JADYXP020000015">
    <property type="protein sequence ID" value="KAL0109476.1"/>
    <property type="molecule type" value="Genomic_DNA"/>
</dbReference>
<evidence type="ECO:0000313" key="3">
    <source>
        <dbReference type="Proteomes" id="UP001430953"/>
    </source>
</evidence>
<name>A0AAW2F0F6_9HYME</name>
<sequence length="102" mass="12270">MITIAPRKCSTHILRAATKCLNWLEGNNATYSSETLSRIYFETYRVSRLRRADVIFYFTSLLRRLLLLRWLRLDNAVIRYRSIVINICAHFFFVQKLIKRRL</sequence>
<comment type="caution">
    <text evidence="2">The sequence shown here is derived from an EMBL/GenBank/DDBJ whole genome shotgun (WGS) entry which is preliminary data.</text>
</comment>
<feature type="transmembrane region" description="Helical" evidence="1">
    <location>
        <begin position="54"/>
        <end position="71"/>
    </location>
</feature>